<dbReference type="Proteomes" id="UP000195106">
    <property type="component" value="Unassembled WGS sequence"/>
</dbReference>
<keyword evidence="1" id="KW-0812">Transmembrane</keyword>
<feature type="transmembrane region" description="Helical" evidence="1">
    <location>
        <begin position="133"/>
        <end position="156"/>
    </location>
</feature>
<name>A0A251XP95_9MICO</name>
<evidence type="ECO:0000313" key="2">
    <source>
        <dbReference type="EMBL" id="OUE07394.1"/>
    </source>
</evidence>
<feature type="transmembrane region" description="Helical" evidence="1">
    <location>
        <begin position="26"/>
        <end position="47"/>
    </location>
</feature>
<evidence type="ECO:0000256" key="1">
    <source>
        <dbReference type="SAM" id="Phobius"/>
    </source>
</evidence>
<gene>
    <name evidence="2" type="ORF">CMsap09_00500</name>
</gene>
<keyword evidence="1" id="KW-1133">Transmembrane helix</keyword>
<sequence length="216" mass="21834">MSTSSPTSTGAGTGAAVRTTRGILRAALVIAVLVLLAVAASAVASAVQTVRTGVVHTSLEMRGSLPAEADAGPADLRSGAYRTADVAVGGLSDGIVVMHVVRIALDASVGIALAATVAILARRLLRPDPLARRLSLVVTLAGGTVMIAALCSLGMRTGVAWLVGGELNDPAAGLEGFWPVVAEVDLSTIALGFALMIVGLVVEHGERLQRDTRGLV</sequence>
<dbReference type="AlphaFoldDB" id="A0A251XP95"/>
<feature type="transmembrane region" description="Helical" evidence="1">
    <location>
        <begin position="100"/>
        <end position="121"/>
    </location>
</feature>
<feature type="transmembrane region" description="Helical" evidence="1">
    <location>
        <begin position="176"/>
        <end position="202"/>
    </location>
</feature>
<comment type="caution">
    <text evidence="2">The sequence shown here is derived from an EMBL/GenBank/DDBJ whole genome shotgun (WGS) entry which is preliminary data.</text>
</comment>
<keyword evidence="1" id="KW-0472">Membrane</keyword>
<organism evidence="2 3">
    <name type="scientific">Clavibacter michiganensis</name>
    <dbReference type="NCBI Taxonomy" id="28447"/>
    <lineage>
        <taxon>Bacteria</taxon>
        <taxon>Bacillati</taxon>
        <taxon>Actinomycetota</taxon>
        <taxon>Actinomycetes</taxon>
        <taxon>Micrococcales</taxon>
        <taxon>Microbacteriaceae</taxon>
        <taxon>Clavibacter</taxon>
    </lineage>
</organism>
<evidence type="ECO:0008006" key="4">
    <source>
        <dbReference type="Google" id="ProtNLM"/>
    </source>
</evidence>
<protein>
    <recommendedName>
        <fullName evidence="4">DUF2975 domain-containing protein</fullName>
    </recommendedName>
</protein>
<accession>A0A251XP95</accession>
<dbReference type="EMBL" id="MDHJ01000001">
    <property type="protein sequence ID" value="OUE07394.1"/>
    <property type="molecule type" value="Genomic_DNA"/>
</dbReference>
<reference evidence="2 3" key="1">
    <citation type="submission" date="2016-08" db="EMBL/GenBank/DDBJ databases">
        <title>Genome sequence of Clavibacter michiganensis spp. strain CASJ009.</title>
        <authorList>
            <person name="Thapa S.P."/>
            <person name="Coaker G."/>
        </authorList>
    </citation>
    <scope>NUCLEOTIDE SEQUENCE [LARGE SCALE GENOMIC DNA]</scope>
    <source>
        <strain evidence="2">CASJ009</strain>
    </source>
</reference>
<proteinExistence type="predicted"/>
<evidence type="ECO:0000313" key="3">
    <source>
        <dbReference type="Proteomes" id="UP000195106"/>
    </source>
</evidence>